<keyword evidence="4" id="KW-1185">Reference proteome</keyword>
<gene>
    <name evidence="3" type="ORF">CYMTET_21987</name>
    <name evidence="2" type="ORF">CYMTET_38409</name>
</gene>
<reference evidence="2" key="2">
    <citation type="submission" date="2023-06" db="EMBL/GenBank/DDBJ databases">
        <title>Long-read-based genome assembly of the green algal bacterivore Cymbomonas tetramitiformis.</title>
        <authorList>
            <person name="Gyaltshen Y."/>
            <person name="Rozenberg A."/>
            <person name="Paasch A."/>
            <person name="Burns J.A."/>
            <person name="Warring S."/>
            <person name="Larson R."/>
            <person name="Maurer-Alcala X."/>
            <person name="Dacks J."/>
            <person name="Kim E."/>
        </authorList>
    </citation>
    <scope>NUCLEOTIDE SEQUENCE</scope>
    <source>
        <strain evidence="2">PLY_AMNH</strain>
    </source>
</reference>
<evidence type="ECO:0000313" key="4">
    <source>
        <dbReference type="Proteomes" id="UP001190700"/>
    </source>
</evidence>
<dbReference type="EMBL" id="LGRX02025484">
    <property type="protein sequence ID" value="KAK3252292.1"/>
    <property type="molecule type" value="Genomic_DNA"/>
</dbReference>
<protein>
    <submittedName>
        <fullName evidence="2">Uncharacterized protein</fullName>
    </submittedName>
</protein>
<dbReference type="Proteomes" id="UP001190700">
    <property type="component" value="Unassembled WGS sequence"/>
</dbReference>
<feature type="compositionally biased region" description="Low complexity" evidence="1">
    <location>
        <begin position="22"/>
        <end position="31"/>
    </location>
</feature>
<name>A0AAE0F5R0_9CHLO</name>
<accession>A0AAE0F5R0</accession>
<evidence type="ECO:0000313" key="3">
    <source>
        <dbReference type="EMBL" id="KAK3269572.1"/>
    </source>
</evidence>
<comment type="caution">
    <text evidence="2">The sequence shown here is derived from an EMBL/GenBank/DDBJ whole genome shotgun (WGS) entry which is preliminary data.</text>
</comment>
<sequence length="259" mass="26663">MRAGFAGLTASTASQTIVRSHAAPGGPAPAGMRRLGITPNDTGESEDYDSDEADEKFDEELAIDGAAYVTGSVVAATPAEGGRACGVGQSAFASYVPKWLLVSTLLLCVTAVGALQASSGFQPGGVYSPAGFHTEWSMPLERTRERLVAGGASHYPNPPFDDSPPPPLDALADLLTVALEPDGILAAYQRGFIAALRLWDSPQVVPGAGGTAAGDALRTVVPPSGGEIYELTAENDVPEDEDGDATAYAGADLEHLHEI</sequence>
<reference evidence="2 4" key="1">
    <citation type="journal article" date="2015" name="Genome Biol. Evol.">
        <title>Comparative Genomics of a Bacterivorous Green Alga Reveals Evolutionary Causalities and Consequences of Phago-Mixotrophic Mode of Nutrition.</title>
        <authorList>
            <person name="Burns J.A."/>
            <person name="Paasch A."/>
            <person name="Narechania A."/>
            <person name="Kim E."/>
        </authorList>
    </citation>
    <scope>NUCLEOTIDE SEQUENCE [LARGE SCALE GENOMIC DNA]</scope>
    <source>
        <strain evidence="2">PLY_AMNH</strain>
    </source>
</reference>
<evidence type="ECO:0000313" key="2">
    <source>
        <dbReference type="EMBL" id="KAK3252292.1"/>
    </source>
</evidence>
<feature type="region of interest" description="Disordered" evidence="1">
    <location>
        <begin position="16"/>
        <end position="50"/>
    </location>
</feature>
<evidence type="ECO:0000256" key="1">
    <source>
        <dbReference type="SAM" id="MobiDB-lite"/>
    </source>
</evidence>
<dbReference type="AlphaFoldDB" id="A0AAE0F5R0"/>
<dbReference type="EMBL" id="LGRX02010865">
    <property type="protein sequence ID" value="KAK3269572.1"/>
    <property type="molecule type" value="Genomic_DNA"/>
</dbReference>
<proteinExistence type="predicted"/>
<organism evidence="2 4">
    <name type="scientific">Cymbomonas tetramitiformis</name>
    <dbReference type="NCBI Taxonomy" id="36881"/>
    <lineage>
        <taxon>Eukaryota</taxon>
        <taxon>Viridiplantae</taxon>
        <taxon>Chlorophyta</taxon>
        <taxon>Pyramimonadophyceae</taxon>
        <taxon>Pyramimonadales</taxon>
        <taxon>Pyramimonadaceae</taxon>
        <taxon>Cymbomonas</taxon>
    </lineage>
</organism>